<dbReference type="EMBL" id="WNKT01000106">
    <property type="protein sequence ID" value="MTW23219.1"/>
    <property type="molecule type" value="Genomic_DNA"/>
</dbReference>
<name>A0A6N8EJT8_9GAMM</name>
<dbReference type="RefSeq" id="WP_155451754.1">
    <property type="nucleotide sequence ID" value="NZ_WNKT01000106.1"/>
</dbReference>
<evidence type="ECO:0000313" key="2">
    <source>
        <dbReference type="Proteomes" id="UP000434044"/>
    </source>
</evidence>
<protein>
    <submittedName>
        <fullName evidence="1">Uncharacterized protein</fullName>
    </submittedName>
</protein>
<dbReference type="Proteomes" id="UP000434044">
    <property type="component" value="Unassembled WGS sequence"/>
</dbReference>
<organism evidence="1 2">
    <name type="scientific">Allochromatium palmeri</name>
    <dbReference type="NCBI Taxonomy" id="231048"/>
    <lineage>
        <taxon>Bacteria</taxon>
        <taxon>Pseudomonadati</taxon>
        <taxon>Pseudomonadota</taxon>
        <taxon>Gammaproteobacteria</taxon>
        <taxon>Chromatiales</taxon>
        <taxon>Chromatiaceae</taxon>
        <taxon>Allochromatium</taxon>
    </lineage>
</organism>
<gene>
    <name evidence="1" type="ORF">GJ668_19540</name>
</gene>
<comment type="caution">
    <text evidence="1">The sequence shown here is derived from an EMBL/GenBank/DDBJ whole genome shotgun (WGS) entry which is preliminary data.</text>
</comment>
<evidence type="ECO:0000313" key="1">
    <source>
        <dbReference type="EMBL" id="MTW23219.1"/>
    </source>
</evidence>
<keyword evidence="2" id="KW-1185">Reference proteome</keyword>
<dbReference type="AlphaFoldDB" id="A0A6N8EJT8"/>
<proteinExistence type="predicted"/>
<reference evidence="1 2" key="1">
    <citation type="submission" date="2019-11" db="EMBL/GenBank/DDBJ databases">
        <title>Whole-genome sequence of the anaerobic purple sulfur bacterium Allochromatium palmeri DSM 15591.</title>
        <authorList>
            <person name="Kyndt J.A."/>
            <person name="Meyer T.E."/>
        </authorList>
    </citation>
    <scope>NUCLEOTIDE SEQUENCE [LARGE SCALE GENOMIC DNA]</scope>
    <source>
        <strain evidence="1 2">DSM 15591</strain>
    </source>
</reference>
<accession>A0A6N8EJT8</accession>
<sequence>MREIVIGLHGQPGARRHAVDPPPMLGELQQIGPALHQGRVEAFECFHARSSARL</sequence>